<evidence type="ECO:0000313" key="2">
    <source>
        <dbReference type="Proteomes" id="UP000826271"/>
    </source>
</evidence>
<dbReference type="Proteomes" id="UP000826271">
    <property type="component" value="Unassembled WGS sequence"/>
</dbReference>
<dbReference type="SUPFAM" id="SSF140996">
    <property type="entry name" value="Hermes dimerisation domain"/>
    <property type="match status" value="1"/>
</dbReference>
<dbReference type="EMBL" id="WHWC01000001">
    <property type="protein sequence ID" value="KAG8391566.1"/>
    <property type="molecule type" value="Genomic_DNA"/>
</dbReference>
<dbReference type="PANTHER" id="PTHR46481:SF11">
    <property type="entry name" value="ZINC FINGER BED DOMAIN-CONTAINING PROTEIN RICESLEEPER 2-LIKE"/>
    <property type="match status" value="1"/>
</dbReference>
<organism evidence="1 2">
    <name type="scientific">Buddleja alternifolia</name>
    <dbReference type="NCBI Taxonomy" id="168488"/>
    <lineage>
        <taxon>Eukaryota</taxon>
        <taxon>Viridiplantae</taxon>
        <taxon>Streptophyta</taxon>
        <taxon>Embryophyta</taxon>
        <taxon>Tracheophyta</taxon>
        <taxon>Spermatophyta</taxon>
        <taxon>Magnoliopsida</taxon>
        <taxon>eudicotyledons</taxon>
        <taxon>Gunneridae</taxon>
        <taxon>Pentapetalae</taxon>
        <taxon>asterids</taxon>
        <taxon>lamiids</taxon>
        <taxon>Lamiales</taxon>
        <taxon>Scrophulariaceae</taxon>
        <taxon>Buddlejeae</taxon>
        <taxon>Buddleja</taxon>
    </lineage>
</organism>
<reference evidence="1" key="1">
    <citation type="submission" date="2019-10" db="EMBL/GenBank/DDBJ databases">
        <authorList>
            <person name="Zhang R."/>
            <person name="Pan Y."/>
            <person name="Wang J."/>
            <person name="Ma R."/>
            <person name="Yu S."/>
        </authorList>
    </citation>
    <scope>NUCLEOTIDE SEQUENCE</scope>
    <source>
        <strain evidence="1">LA-IB0</strain>
        <tissue evidence="1">Leaf</tissue>
    </source>
</reference>
<proteinExistence type="predicted"/>
<evidence type="ECO:0008006" key="3">
    <source>
        <dbReference type="Google" id="ProtNLM"/>
    </source>
</evidence>
<gene>
    <name evidence="1" type="ORF">BUALT_Bualt01G0200900</name>
</gene>
<keyword evidence="2" id="KW-1185">Reference proteome</keyword>
<protein>
    <recommendedName>
        <fullName evidence="3">Transposase</fullName>
    </recommendedName>
</protein>
<evidence type="ECO:0000313" key="1">
    <source>
        <dbReference type="EMBL" id="KAG8391566.1"/>
    </source>
</evidence>
<dbReference type="InterPro" id="IPR012337">
    <property type="entry name" value="RNaseH-like_sf"/>
</dbReference>
<dbReference type="SUPFAM" id="SSF53098">
    <property type="entry name" value="Ribonuclease H-like"/>
    <property type="match status" value="1"/>
</dbReference>
<accession>A0AAV6Y8L6</accession>
<dbReference type="PANTHER" id="PTHR46481">
    <property type="entry name" value="ZINC FINGER BED DOMAIN-CONTAINING PROTEIN 4"/>
    <property type="match status" value="1"/>
</dbReference>
<dbReference type="InterPro" id="IPR052035">
    <property type="entry name" value="ZnF_BED_domain_contain"/>
</dbReference>
<sequence>MGDNNREIEVGIEDVTSTRKLTSTSGITSKELRLMGVNMGNEVAVSVAVSNKRVIGRQELKPFNKEVTRRELAMMVVLHDYPLSMVEHVGFQRFVASFQSSFQMISRNTLKNDIMKIYGDEKAKCHKALEKLKCRIAITTDMWTSGNNKKGFMVITGHYIDDFWVLQSCMLRFIYVPAPHTVKALSQHLVGALIDWNIDQKLSTIIVDNCTMNDAMIDCLGKAPKERYVIG</sequence>
<dbReference type="AlphaFoldDB" id="A0AAV6Y8L6"/>
<name>A0AAV6Y8L6_9LAMI</name>
<comment type="caution">
    <text evidence="1">The sequence shown here is derived from an EMBL/GenBank/DDBJ whole genome shotgun (WGS) entry which is preliminary data.</text>
</comment>